<feature type="compositionally biased region" description="Low complexity" evidence="18">
    <location>
        <begin position="624"/>
        <end position="633"/>
    </location>
</feature>
<dbReference type="AlphaFoldDB" id="A0A0D7A5R3"/>
<keyword evidence="14" id="KW-0233">DNA recombination</keyword>
<dbReference type="InterPro" id="IPR006164">
    <property type="entry name" value="DNA_bd_Ku70/Ku80"/>
</dbReference>
<dbReference type="InterPro" id="IPR005161">
    <property type="entry name" value="Ku_N"/>
</dbReference>
<dbReference type="Pfam" id="PF08785">
    <property type="entry name" value="Ku_PK_bind"/>
    <property type="match status" value="1"/>
</dbReference>
<protein>
    <recommendedName>
        <fullName evidence="5">ATP-dependent DNA helicase II subunit 2</fullName>
        <ecNumber evidence="4">3.6.4.12</ecNumber>
    </recommendedName>
    <alternativeName>
        <fullName evidence="17">ATP-dependent DNA helicase II subunit Ku80</fullName>
    </alternativeName>
</protein>
<dbReference type="Pfam" id="PF03731">
    <property type="entry name" value="Ku_N"/>
    <property type="match status" value="1"/>
</dbReference>
<dbReference type="InterPro" id="IPR036494">
    <property type="entry name" value="Ku_C_sf"/>
</dbReference>
<dbReference type="GO" id="GO:0006303">
    <property type="term" value="P:double-strand break repair via nonhomologous end joining"/>
    <property type="evidence" value="ECO:0007669"/>
    <property type="project" value="InterPro"/>
</dbReference>
<dbReference type="InterPro" id="IPR024193">
    <property type="entry name" value="Ku80"/>
</dbReference>
<dbReference type="Gene3D" id="1.25.40.240">
    <property type="entry name" value="Ku, C-terminal domain"/>
    <property type="match status" value="1"/>
</dbReference>
<evidence type="ECO:0000256" key="15">
    <source>
        <dbReference type="ARBA" id="ARBA00023204"/>
    </source>
</evidence>
<evidence type="ECO:0000256" key="3">
    <source>
        <dbReference type="ARBA" id="ARBA00007726"/>
    </source>
</evidence>
<keyword evidence="6" id="KW-0158">Chromosome</keyword>
<evidence type="ECO:0000256" key="17">
    <source>
        <dbReference type="ARBA" id="ARBA00031847"/>
    </source>
</evidence>
<dbReference type="GO" id="GO:0003684">
    <property type="term" value="F:damaged DNA binding"/>
    <property type="evidence" value="ECO:0007669"/>
    <property type="project" value="InterPro"/>
</dbReference>
<evidence type="ECO:0000256" key="8">
    <source>
        <dbReference type="ARBA" id="ARBA00022763"/>
    </source>
</evidence>
<feature type="region of interest" description="Disordered" evidence="18">
    <location>
        <begin position="320"/>
        <end position="343"/>
    </location>
</feature>
<dbReference type="CDD" id="cd00873">
    <property type="entry name" value="KU80"/>
    <property type="match status" value="1"/>
</dbReference>
<gene>
    <name evidence="20" type="ORF">FISHEDRAFT_60872</name>
</gene>
<dbReference type="Gene3D" id="2.40.290.10">
    <property type="match status" value="1"/>
</dbReference>
<dbReference type="Gene3D" id="1.10.1600.10">
    <property type="match status" value="1"/>
</dbReference>
<feature type="compositionally biased region" description="Acidic residues" evidence="18">
    <location>
        <begin position="325"/>
        <end position="335"/>
    </location>
</feature>
<evidence type="ECO:0000313" key="20">
    <source>
        <dbReference type="EMBL" id="KIY45729.1"/>
    </source>
</evidence>
<organism evidence="20 21">
    <name type="scientific">Fistulina hepatica ATCC 64428</name>
    <dbReference type="NCBI Taxonomy" id="1128425"/>
    <lineage>
        <taxon>Eukaryota</taxon>
        <taxon>Fungi</taxon>
        <taxon>Dikarya</taxon>
        <taxon>Basidiomycota</taxon>
        <taxon>Agaricomycotina</taxon>
        <taxon>Agaricomycetes</taxon>
        <taxon>Agaricomycetidae</taxon>
        <taxon>Agaricales</taxon>
        <taxon>Fistulinaceae</taxon>
        <taxon>Fistulina</taxon>
    </lineage>
</organism>
<dbReference type="EC" id="3.6.4.12" evidence="4"/>
<keyword evidence="7" id="KW-0547">Nucleotide-binding</keyword>
<feature type="region of interest" description="Disordered" evidence="18">
    <location>
        <begin position="271"/>
        <end position="295"/>
    </location>
</feature>
<keyword evidence="16" id="KW-0539">Nucleus</keyword>
<dbReference type="OrthoDB" id="30826at2759"/>
<dbReference type="SUPFAM" id="SSF100939">
    <property type="entry name" value="SPOC domain-like"/>
    <property type="match status" value="1"/>
</dbReference>
<sequence length="837" mass="93342">MFVVDITPAMNKMPTVELPEGPRGERRTREISHLEYGLQYVKTSIQEMIYNGRKTDQCGVIIFGTEDTHNTVNSSDGGYENVTEYISIGTPNAGTLAKLDKLKPSESVYADPIDAIIVAVRTQEEYLAKKPSWTRKLKVVTNGEGPIEMEDWSLTANKINELSVHTVVVGIDFDDADFGLAEEDKSEIKRVNEQFYHEFCGALNDGVIGTCEYALQETARPDIRATTSALTGTTLRLGDTEARSEEAIEIEIKTAKCTAIARPKGWKKFAIRQNERQKHKNGGDEEEPGDFIVDEGPDLPKKVIFSQLKMRSDYVLDKRVRSGDADENDDSDEENAPLGPDGLPVYLERVEKEGLVKGFKYGKTYVPCPDGQFARLPTRKGIDILAFFPIKNFPRELSMGEIQFVYGSPALPLQQVALSSLVRAMEAREIMAIARWTLKDGSDPKMGVLRPCAFPDVDCLLWAQMPFADDVRKYTFASLDNLVTKKGEMIKQHPFIPTAEQCLAMDAFVDAMDLMDAGIKNEDGERMSWFATNESYSPAVHRTKQAMFHCAVVSDLESNPLPPPHPDIVKYFEPPKRVLKGAQTALDDCKEQFKVKEVPKRVAKARDDGHAHALADDEDEPLLLDHSQSQSQSRPQALRPAAGNSDTEDEDDDRMLVDDYKPVTPPPSNAAPLPTPALSVSPPNTRHHIDDGMEAPSPSQDDDIFSGREGGRVVGTTDPLKDFRLAALDNAEKAVDDLAWVVRHIMSKPFASRRHQELIDCLYEMRGICVKEALAPRWNTFLREIKSQCVESQPGDEEFWSMLQDEGRRMSLISTKEAARHGGQSDVSSVEADEFLL</sequence>
<dbReference type="GO" id="GO:0042162">
    <property type="term" value="F:telomeric DNA binding"/>
    <property type="evidence" value="ECO:0007669"/>
    <property type="project" value="InterPro"/>
</dbReference>
<dbReference type="GO" id="GO:0043564">
    <property type="term" value="C:Ku70:Ku80 complex"/>
    <property type="evidence" value="ECO:0007669"/>
    <property type="project" value="InterPro"/>
</dbReference>
<dbReference type="SUPFAM" id="SSF101420">
    <property type="entry name" value="C-terminal domain of Ku80"/>
    <property type="match status" value="1"/>
</dbReference>
<dbReference type="Pfam" id="PF02735">
    <property type="entry name" value="Ku"/>
    <property type="match status" value="1"/>
</dbReference>
<feature type="compositionally biased region" description="Pro residues" evidence="18">
    <location>
        <begin position="663"/>
        <end position="675"/>
    </location>
</feature>
<keyword evidence="10" id="KW-0347">Helicase</keyword>
<dbReference type="FunFam" id="1.10.1600.10:FF:000002">
    <property type="entry name" value="X-ray repair cross-complementing protein 5"/>
    <property type="match status" value="1"/>
</dbReference>
<dbReference type="InterPro" id="IPR036465">
    <property type="entry name" value="vWFA_dom_sf"/>
</dbReference>
<evidence type="ECO:0000256" key="10">
    <source>
        <dbReference type="ARBA" id="ARBA00022806"/>
    </source>
</evidence>
<evidence type="ECO:0000256" key="18">
    <source>
        <dbReference type="SAM" id="MobiDB-lite"/>
    </source>
</evidence>
<evidence type="ECO:0000256" key="14">
    <source>
        <dbReference type="ARBA" id="ARBA00023172"/>
    </source>
</evidence>
<dbReference type="GO" id="GO:0003678">
    <property type="term" value="F:DNA helicase activity"/>
    <property type="evidence" value="ECO:0007669"/>
    <property type="project" value="UniProtKB-EC"/>
</dbReference>
<keyword evidence="13" id="KW-0238">DNA-binding</keyword>
<comment type="subcellular location">
    <subcellularLocation>
        <location evidence="2">Chromosome</location>
        <location evidence="2">Telomere</location>
    </subcellularLocation>
    <subcellularLocation>
        <location evidence="1">Nucleus</location>
    </subcellularLocation>
</comment>
<evidence type="ECO:0000256" key="13">
    <source>
        <dbReference type="ARBA" id="ARBA00023125"/>
    </source>
</evidence>
<feature type="region of interest" description="Disordered" evidence="18">
    <location>
        <begin position="598"/>
        <end position="700"/>
    </location>
</feature>
<feature type="compositionally biased region" description="Acidic residues" evidence="18">
    <location>
        <begin position="284"/>
        <end position="295"/>
    </location>
</feature>
<evidence type="ECO:0000256" key="9">
    <source>
        <dbReference type="ARBA" id="ARBA00022801"/>
    </source>
</evidence>
<feature type="compositionally biased region" description="Basic and acidic residues" evidence="18">
    <location>
        <begin position="598"/>
        <end position="615"/>
    </location>
</feature>
<keyword evidence="15" id="KW-0234">DNA repair</keyword>
<dbReference type="PANTHER" id="PTHR12604">
    <property type="entry name" value="KU AUTOANTIGEN DNA HELICASE"/>
    <property type="match status" value="1"/>
</dbReference>
<evidence type="ECO:0000256" key="12">
    <source>
        <dbReference type="ARBA" id="ARBA00022895"/>
    </source>
</evidence>
<evidence type="ECO:0000256" key="1">
    <source>
        <dbReference type="ARBA" id="ARBA00004123"/>
    </source>
</evidence>
<dbReference type="PANTHER" id="PTHR12604:SF4">
    <property type="entry name" value="X-RAY REPAIR CROSS-COMPLEMENTING PROTEIN 5"/>
    <property type="match status" value="1"/>
</dbReference>
<evidence type="ECO:0000256" key="7">
    <source>
        <dbReference type="ARBA" id="ARBA00022741"/>
    </source>
</evidence>
<evidence type="ECO:0000256" key="6">
    <source>
        <dbReference type="ARBA" id="ARBA00022454"/>
    </source>
</evidence>
<dbReference type="SMART" id="SM00559">
    <property type="entry name" value="Ku78"/>
    <property type="match status" value="1"/>
</dbReference>
<dbReference type="SUPFAM" id="SSF53300">
    <property type="entry name" value="vWA-like"/>
    <property type="match status" value="1"/>
</dbReference>
<dbReference type="GO" id="GO:0005524">
    <property type="term" value="F:ATP binding"/>
    <property type="evidence" value="ECO:0007669"/>
    <property type="project" value="UniProtKB-KW"/>
</dbReference>
<keyword evidence="9" id="KW-0378">Hydrolase</keyword>
<dbReference type="InterPro" id="IPR016194">
    <property type="entry name" value="SPOC-like_C_dom_sf"/>
</dbReference>
<dbReference type="GO" id="GO:0000781">
    <property type="term" value="C:chromosome, telomeric region"/>
    <property type="evidence" value="ECO:0007669"/>
    <property type="project" value="UniProtKB-SubCell"/>
</dbReference>
<dbReference type="GO" id="GO:0003690">
    <property type="term" value="F:double-stranded DNA binding"/>
    <property type="evidence" value="ECO:0007669"/>
    <property type="project" value="TreeGrafter"/>
</dbReference>
<keyword evidence="12" id="KW-0779">Telomere</keyword>
<keyword evidence="21" id="KW-1185">Reference proteome</keyword>
<evidence type="ECO:0000256" key="5">
    <source>
        <dbReference type="ARBA" id="ARBA00021792"/>
    </source>
</evidence>
<dbReference type="GO" id="GO:0016787">
    <property type="term" value="F:hydrolase activity"/>
    <property type="evidence" value="ECO:0007669"/>
    <property type="project" value="UniProtKB-KW"/>
</dbReference>
<evidence type="ECO:0000259" key="19">
    <source>
        <dbReference type="SMART" id="SM00559"/>
    </source>
</evidence>
<evidence type="ECO:0000256" key="16">
    <source>
        <dbReference type="ARBA" id="ARBA00023242"/>
    </source>
</evidence>
<dbReference type="InterPro" id="IPR014893">
    <property type="entry name" value="Ku_PK_bind"/>
</dbReference>
<dbReference type="GO" id="GO:0006310">
    <property type="term" value="P:DNA recombination"/>
    <property type="evidence" value="ECO:0007669"/>
    <property type="project" value="UniProtKB-KW"/>
</dbReference>
<dbReference type="GO" id="GO:0000723">
    <property type="term" value="P:telomere maintenance"/>
    <property type="evidence" value="ECO:0007669"/>
    <property type="project" value="InterPro"/>
</dbReference>
<dbReference type="EMBL" id="KN882046">
    <property type="protein sequence ID" value="KIY45729.1"/>
    <property type="molecule type" value="Genomic_DNA"/>
</dbReference>
<evidence type="ECO:0000256" key="4">
    <source>
        <dbReference type="ARBA" id="ARBA00012551"/>
    </source>
</evidence>
<evidence type="ECO:0000256" key="2">
    <source>
        <dbReference type="ARBA" id="ARBA00004574"/>
    </source>
</evidence>
<dbReference type="Gene3D" id="3.40.50.410">
    <property type="entry name" value="von Willebrand factor, type A domain"/>
    <property type="match status" value="1"/>
</dbReference>
<reference evidence="20 21" key="1">
    <citation type="journal article" date="2015" name="Fungal Genet. Biol.">
        <title>Evolution of novel wood decay mechanisms in Agaricales revealed by the genome sequences of Fistulina hepatica and Cylindrobasidium torrendii.</title>
        <authorList>
            <person name="Floudas D."/>
            <person name="Held B.W."/>
            <person name="Riley R."/>
            <person name="Nagy L.G."/>
            <person name="Koehler G."/>
            <person name="Ransdell A.S."/>
            <person name="Younus H."/>
            <person name="Chow J."/>
            <person name="Chiniquy J."/>
            <person name="Lipzen A."/>
            <person name="Tritt A."/>
            <person name="Sun H."/>
            <person name="Haridas S."/>
            <person name="LaButti K."/>
            <person name="Ohm R.A."/>
            <person name="Kues U."/>
            <person name="Blanchette R.A."/>
            <person name="Grigoriev I.V."/>
            <person name="Minto R.E."/>
            <person name="Hibbett D.S."/>
        </authorList>
    </citation>
    <scope>NUCLEOTIDE SEQUENCE [LARGE SCALE GENOMIC DNA]</scope>
    <source>
        <strain evidence="20 21">ATCC 64428</strain>
    </source>
</reference>
<dbReference type="Proteomes" id="UP000054144">
    <property type="component" value="Unassembled WGS sequence"/>
</dbReference>
<accession>A0A0D7A5R3</accession>
<proteinExistence type="inferred from homology"/>
<keyword evidence="8" id="KW-0227">DNA damage</keyword>
<keyword evidence="11" id="KW-0067">ATP-binding</keyword>
<feature type="domain" description="Ku" evidence="19">
    <location>
        <begin position="347"/>
        <end position="482"/>
    </location>
</feature>
<evidence type="ECO:0000256" key="11">
    <source>
        <dbReference type="ARBA" id="ARBA00022840"/>
    </source>
</evidence>
<evidence type="ECO:0000313" key="21">
    <source>
        <dbReference type="Proteomes" id="UP000054144"/>
    </source>
</evidence>
<name>A0A0D7A5R3_9AGAR</name>
<comment type="similarity">
    <text evidence="3">Belongs to the ku80 family.</text>
</comment>